<reference evidence="2 3" key="1">
    <citation type="journal article" date="2015" name="Nature">
        <title>rRNA introns, odd ribosomes, and small enigmatic genomes across a large radiation of phyla.</title>
        <authorList>
            <person name="Brown C.T."/>
            <person name="Hug L.A."/>
            <person name="Thomas B.C."/>
            <person name="Sharon I."/>
            <person name="Castelle C.J."/>
            <person name="Singh A."/>
            <person name="Wilkins M.J."/>
            <person name="Williams K.H."/>
            <person name="Banfield J.F."/>
        </authorList>
    </citation>
    <scope>NUCLEOTIDE SEQUENCE [LARGE SCALE GENOMIC DNA]</scope>
</reference>
<gene>
    <name evidence="2" type="ORF">US90_C0004G0012</name>
</gene>
<comment type="caution">
    <text evidence="2">The sequence shown here is derived from an EMBL/GenBank/DDBJ whole genome shotgun (WGS) entry which is preliminary data.</text>
</comment>
<evidence type="ECO:0000313" key="2">
    <source>
        <dbReference type="EMBL" id="KKQ71060.1"/>
    </source>
</evidence>
<dbReference type="EMBL" id="LBUT01000004">
    <property type="protein sequence ID" value="KKQ71060.1"/>
    <property type="molecule type" value="Genomic_DNA"/>
</dbReference>
<dbReference type="Proteomes" id="UP000034406">
    <property type="component" value="Unassembled WGS sequence"/>
</dbReference>
<dbReference type="AlphaFoldDB" id="A0A0G0K6E8"/>
<accession>A0A0G0K6E8</accession>
<evidence type="ECO:0000313" key="3">
    <source>
        <dbReference type="Proteomes" id="UP000034406"/>
    </source>
</evidence>
<name>A0A0G0K6E8_9BACT</name>
<protein>
    <submittedName>
        <fullName evidence="2">Uncharacterized protein</fullName>
    </submittedName>
</protein>
<proteinExistence type="predicted"/>
<sequence length="178" mass="18778">MMAERQKFGNIKGGGGDLKTGDFDFDGGDFEHDEGGSRSGSGSGHFDDQIRINLKDGRIDKRGGFGGGSRRGGGGILGGRGGVVPVVRENVVLNGVGGDQDRDFGVGRTGILQTAGDEFSVIGFLIVKIGINIVFPGVEFHLIADTVFKFLVFNLRSTNDILKIANFLGTDSKARGDK</sequence>
<evidence type="ECO:0000256" key="1">
    <source>
        <dbReference type="SAM" id="MobiDB-lite"/>
    </source>
</evidence>
<organism evidence="2 3">
    <name type="scientific">Candidatus Shapirobacteria bacterium GW2011_GWE2_38_30</name>
    <dbReference type="NCBI Taxonomy" id="1618490"/>
    <lineage>
        <taxon>Bacteria</taxon>
        <taxon>Candidatus Shapironibacteriota</taxon>
    </lineage>
</organism>
<feature type="region of interest" description="Disordered" evidence="1">
    <location>
        <begin position="1"/>
        <end position="48"/>
    </location>
</feature>